<comment type="caution">
    <text evidence="2">The sequence shown here is derived from an EMBL/GenBank/DDBJ whole genome shotgun (WGS) entry which is preliminary data.</text>
</comment>
<dbReference type="Pfam" id="PF01797">
    <property type="entry name" value="Y1_Tnp"/>
    <property type="match status" value="1"/>
</dbReference>
<organism evidence="2 3">
    <name type="scientific">Mesobacillus selenatarsenatis</name>
    <dbReference type="NCBI Taxonomy" id="388741"/>
    <lineage>
        <taxon>Bacteria</taxon>
        <taxon>Bacillati</taxon>
        <taxon>Bacillota</taxon>
        <taxon>Bacilli</taxon>
        <taxon>Bacillales</taxon>
        <taxon>Bacillaceae</taxon>
        <taxon>Mesobacillus</taxon>
    </lineage>
</organism>
<dbReference type="GO" id="GO:0006313">
    <property type="term" value="P:DNA transposition"/>
    <property type="evidence" value="ECO:0007669"/>
    <property type="project" value="InterPro"/>
</dbReference>
<accession>A0A846TUJ5</accession>
<dbReference type="InterPro" id="IPR002686">
    <property type="entry name" value="Transposase_17"/>
</dbReference>
<dbReference type="EMBL" id="JAAVUM010000023">
    <property type="protein sequence ID" value="NKE07945.1"/>
    <property type="molecule type" value="Genomic_DNA"/>
</dbReference>
<dbReference type="Proteomes" id="UP000587942">
    <property type="component" value="Unassembled WGS sequence"/>
</dbReference>
<dbReference type="SMART" id="SM01321">
    <property type="entry name" value="Y1_Tnp"/>
    <property type="match status" value="1"/>
</dbReference>
<name>A0A846TUJ5_9BACI</name>
<dbReference type="GO" id="GO:0004803">
    <property type="term" value="F:transposase activity"/>
    <property type="evidence" value="ECO:0007669"/>
    <property type="project" value="InterPro"/>
</dbReference>
<evidence type="ECO:0000259" key="1">
    <source>
        <dbReference type="SMART" id="SM01321"/>
    </source>
</evidence>
<reference evidence="2 3" key="1">
    <citation type="submission" date="2020-03" db="EMBL/GenBank/DDBJ databases">
        <authorList>
            <person name="Sun Q."/>
        </authorList>
    </citation>
    <scope>NUCLEOTIDE SEQUENCE [LARGE SCALE GENOMIC DNA]</scope>
    <source>
        <strain evidence="2 3">KACC 21451</strain>
    </source>
</reference>
<dbReference type="GO" id="GO:0003677">
    <property type="term" value="F:DNA binding"/>
    <property type="evidence" value="ECO:0007669"/>
    <property type="project" value="InterPro"/>
</dbReference>
<sequence>MIVLCVLLGEVTEVGRKLKTWSPEYFYHVVSRGNRREPLFLSSDDFEAFLYILLQTYEKFPFEITSYCLMTNHYHIQIRTEAFSISKVMSIVNKRYANYFNNKYKQSGHVFEKRYFDQVILGPIGMYEVSRYIHMNPVRAHIVERPEDYPWTSYRFYLIQS</sequence>
<protein>
    <submittedName>
        <fullName evidence="2">Transposase</fullName>
    </submittedName>
</protein>
<dbReference type="AlphaFoldDB" id="A0A846TUJ5"/>
<gene>
    <name evidence="2" type="ORF">GWK17_21135</name>
</gene>
<dbReference type="SUPFAM" id="SSF143422">
    <property type="entry name" value="Transposase IS200-like"/>
    <property type="match status" value="1"/>
</dbReference>
<dbReference type="InterPro" id="IPR036515">
    <property type="entry name" value="Transposase_17_sf"/>
</dbReference>
<evidence type="ECO:0000313" key="3">
    <source>
        <dbReference type="Proteomes" id="UP000587942"/>
    </source>
</evidence>
<dbReference type="Gene3D" id="3.30.70.1290">
    <property type="entry name" value="Transposase IS200-like"/>
    <property type="match status" value="1"/>
</dbReference>
<dbReference type="PANTHER" id="PTHR34322">
    <property type="entry name" value="TRANSPOSASE, Y1_TNP DOMAIN-CONTAINING"/>
    <property type="match status" value="1"/>
</dbReference>
<evidence type="ECO:0000313" key="2">
    <source>
        <dbReference type="EMBL" id="NKE07945.1"/>
    </source>
</evidence>
<dbReference type="PANTHER" id="PTHR34322:SF2">
    <property type="entry name" value="TRANSPOSASE IS200-LIKE DOMAIN-CONTAINING PROTEIN"/>
    <property type="match status" value="1"/>
</dbReference>
<proteinExistence type="predicted"/>
<feature type="domain" description="Transposase IS200-like" evidence="1">
    <location>
        <begin position="22"/>
        <end position="136"/>
    </location>
</feature>